<dbReference type="RefSeq" id="WP_337889400.1">
    <property type="nucleotide sequence ID" value="NZ_JBAHVI010000002.1"/>
</dbReference>
<dbReference type="CDD" id="cd05930">
    <property type="entry name" value="A_NRPS"/>
    <property type="match status" value="1"/>
</dbReference>
<dbReference type="EMBL" id="JBAHVJ010000001">
    <property type="protein sequence ID" value="MEJ4098980.1"/>
    <property type="molecule type" value="Genomic_DNA"/>
</dbReference>
<dbReference type="Proteomes" id="UP001359781">
    <property type="component" value="Unassembled WGS sequence"/>
</dbReference>
<accession>A0ABU8NVS4</accession>
<proteinExistence type="predicted"/>
<dbReference type="NCBIfam" id="TIGR01733">
    <property type="entry name" value="AA-adenyl-dom"/>
    <property type="match status" value="1"/>
</dbReference>
<feature type="domain" description="AMP-binding enzyme C-terminal" evidence="3">
    <location>
        <begin position="473"/>
        <end position="539"/>
    </location>
</feature>
<dbReference type="Gene3D" id="3.40.50.12780">
    <property type="entry name" value="N-terminal domain of ligase-like"/>
    <property type="match status" value="1"/>
</dbReference>
<dbReference type="PANTHER" id="PTHR45527">
    <property type="entry name" value="NONRIBOSOMAL PEPTIDE SYNTHETASE"/>
    <property type="match status" value="1"/>
</dbReference>
<protein>
    <submittedName>
        <fullName evidence="4">Amino acid adenylation domain-containing protein</fullName>
    </submittedName>
</protein>
<feature type="compositionally biased region" description="Low complexity" evidence="1">
    <location>
        <begin position="14"/>
        <end position="29"/>
    </location>
</feature>
<evidence type="ECO:0000256" key="1">
    <source>
        <dbReference type="SAM" id="MobiDB-lite"/>
    </source>
</evidence>
<dbReference type="Pfam" id="PF00501">
    <property type="entry name" value="AMP-binding"/>
    <property type="match status" value="1"/>
</dbReference>
<reference evidence="4 5" key="1">
    <citation type="submission" date="2024-02" db="EMBL/GenBank/DDBJ databases">
        <title>Whole genome sequencing and characterization of Corynebacterium isolated from the ocular surface of dry eye disease sufferers.</title>
        <authorList>
            <person name="Naqvi M."/>
        </authorList>
    </citation>
    <scope>NUCLEOTIDE SEQUENCE [LARGE SCALE GENOMIC DNA]</scope>
    <source>
        <strain evidence="4 5">PCRF</strain>
    </source>
</reference>
<name>A0ABU8NVS4_9CORY</name>
<feature type="region of interest" description="Disordered" evidence="1">
    <location>
        <begin position="1"/>
        <end position="29"/>
    </location>
</feature>
<dbReference type="InterPro" id="IPR010071">
    <property type="entry name" value="AA_adenyl_dom"/>
</dbReference>
<evidence type="ECO:0000259" key="2">
    <source>
        <dbReference type="Pfam" id="PF00501"/>
    </source>
</evidence>
<dbReference type="PANTHER" id="PTHR45527:SF1">
    <property type="entry name" value="FATTY ACID SYNTHASE"/>
    <property type="match status" value="1"/>
</dbReference>
<feature type="compositionally biased region" description="Low complexity" evidence="1">
    <location>
        <begin position="142"/>
        <end position="160"/>
    </location>
</feature>
<evidence type="ECO:0000313" key="4">
    <source>
        <dbReference type="EMBL" id="MEJ4098980.1"/>
    </source>
</evidence>
<sequence length="549" mass="56384">MNPSPAEATGPDHPSGAAGATATGAANPAPTVTDLLERSLIRGGADPAVIVDGGETLSYARLRALSGALARRLAAAGVGPGARVAVLADRCAWQVIAAVAVLRAGAVYVPVDAGSPPARVAHLLRDADPAALLRAEAAGAAGATGTTGATETTGDAAATPDHARGYPGPALNLADPAVRADLEEEARALGGDAAPVRLPAGEDPAYIIYTSGTTGMPKGAVNLHRGVALHLRWMGRVFGGGEHVVVNKAPVAFDVGVAEMLSPLVTGGTVVLPPAGWWPGDARALLGLVRRHRVSVMSIVPSMMRALLDSGVGRGDLGSLRHLLLGGEAVPADLVARVREVTPARVHGLYGPSETAMDVMWVEYTPDLPLRPGQALLGAAEPEVRLRVLEPGGLEEVAPGEIGELAIGGPQVGGGYFRRPDLTAAAFLPDPEGGTMYRTGDLVRLDADLGMYEFRGRLGDQVKVRGNRVELGEVEAALRAAPGVRAAAARLVGEELWGYVTGEPDLGRVRAHVAGELPGYAVPGRLVPLAELPLNANGKLDRAALPDRR</sequence>
<gene>
    <name evidence="4" type="ORF">V5S96_01165</name>
</gene>
<evidence type="ECO:0000259" key="3">
    <source>
        <dbReference type="Pfam" id="PF13193"/>
    </source>
</evidence>
<dbReference type="Gene3D" id="3.30.300.30">
    <property type="match status" value="1"/>
</dbReference>
<dbReference type="InterPro" id="IPR025110">
    <property type="entry name" value="AMP-bd_C"/>
</dbReference>
<comment type="caution">
    <text evidence="4">The sequence shown here is derived from an EMBL/GenBank/DDBJ whole genome shotgun (WGS) entry which is preliminary data.</text>
</comment>
<dbReference type="InterPro" id="IPR045851">
    <property type="entry name" value="AMP-bd_C_sf"/>
</dbReference>
<dbReference type="SUPFAM" id="SSF56801">
    <property type="entry name" value="Acetyl-CoA synthetase-like"/>
    <property type="match status" value="1"/>
</dbReference>
<dbReference type="Pfam" id="PF13193">
    <property type="entry name" value="AMP-binding_C"/>
    <property type="match status" value="1"/>
</dbReference>
<dbReference type="InterPro" id="IPR000873">
    <property type="entry name" value="AMP-dep_synth/lig_dom"/>
</dbReference>
<feature type="domain" description="AMP-dependent synthetase/ligase" evidence="2">
    <location>
        <begin position="45"/>
        <end position="417"/>
    </location>
</feature>
<feature type="region of interest" description="Disordered" evidence="1">
    <location>
        <begin position="142"/>
        <end position="165"/>
    </location>
</feature>
<evidence type="ECO:0000313" key="5">
    <source>
        <dbReference type="Proteomes" id="UP001359781"/>
    </source>
</evidence>
<dbReference type="InterPro" id="IPR020845">
    <property type="entry name" value="AMP-binding_CS"/>
</dbReference>
<dbReference type="InterPro" id="IPR042099">
    <property type="entry name" value="ANL_N_sf"/>
</dbReference>
<keyword evidence="5" id="KW-1185">Reference proteome</keyword>
<dbReference type="PROSITE" id="PS00455">
    <property type="entry name" value="AMP_BINDING"/>
    <property type="match status" value="1"/>
</dbReference>
<organism evidence="4 5">
    <name type="scientific">Corynebacterium mastitidis</name>
    <dbReference type="NCBI Taxonomy" id="161890"/>
    <lineage>
        <taxon>Bacteria</taxon>
        <taxon>Bacillati</taxon>
        <taxon>Actinomycetota</taxon>
        <taxon>Actinomycetes</taxon>
        <taxon>Mycobacteriales</taxon>
        <taxon>Corynebacteriaceae</taxon>
        <taxon>Corynebacterium</taxon>
    </lineage>
</organism>